<organism evidence="2 3">
    <name type="scientific">Scylla paramamosain</name>
    <name type="common">Mud crab</name>
    <dbReference type="NCBI Taxonomy" id="85552"/>
    <lineage>
        <taxon>Eukaryota</taxon>
        <taxon>Metazoa</taxon>
        <taxon>Ecdysozoa</taxon>
        <taxon>Arthropoda</taxon>
        <taxon>Crustacea</taxon>
        <taxon>Multicrustacea</taxon>
        <taxon>Malacostraca</taxon>
        <taxon>Eumalacostraca</taxon>
        <taxon>Eucarida</taxon>
        <taxon>Decapoda</taxon>
        <taxon>Pleocyemata</taxon>
        <taxon>Brachyura</taxon>
        <taxon>Eubrachyura</taxon>
        <taxon>Portunoidea</taxon>
        <taxon>Portunidae</taxon>
        <taxon>Portuninae</taxon>
        <taxon>Scylla</taxon>
    </lineage>
</organism>
<comment type="caution">
    <text evidence="2">The sequence shown here is derived from an EMBL/GenBank/DDBJ whole genome shotgun (WGS) entry which is preliminary data.</text>
</comment>
<evidence type="ECO:0000256" key="1">
    <source>
        <dbReference type="SAM" id="MobiDB-lite"/>
    </source>
</evidence>
<evidence type="ECO:0000313" key="2">
    <source>
        <dbReference type="EMBL" id="KAK8396645.1"/>
    </source>
</evidence>
<name>A0AAW0UCU6_SCYPA</name>
<evidence type="ECO:0000313" key="3">
    <source>
        <dbReference type="Proteomes" id="UP001487740"/>
    </source>
</evidence>
<accession>A0AAW0UCU6</accession>
<reference evidence="2 3" key="1">
    <citation type="submission" date="2023-03" db="EMBL/GenBank/DDBJ databases">
        <title>High-quality genome of Scylla paramamosain provides insights in environmental adaptation.</title>
        <authorList>
            <person name="Zhang L."/>
        </authorList>
    </citation>
    <scope>NUCLEOTIDE SEQUENCE [LARGE SCALE GENOMIC DNA]</scope>
    <source>
        <strain evidence="2">LZ_2023a</strain>
        <tissue evidence="2">Muscle</tissue>
    </source>
</reference>
<protein>
    <submittedName>
        <fullName evidence="2">Uncharacterized protein</fullName>
    </submittedName>
</protein>
<keyword evidence="3" id="KW-1185">Reference proteome</keyword>
<feature type="region of interest" description="Disordered" evidence="1">
    <location>
        <begin position="59"/>
        <end position="90"/>
    </location>
</feature>
<sequence>MTGHKSCNPGLRRLVTTGFVQEGGAVTLSCLTAMAGVTGSPFLRGGDVTPSNATARRTLSRRQLAPAGLPPSTTTTTSLHTPKPPPASLTPSLIPNTLSLEASGSLSCITFSWHYPGTSLPASLPPHDLSTYRVGRSPRPISLPPHAFPSTTTQALLQGQPLLHHVTTFPPPTRFPSAPIPLLTPHRRPLFPM</sequence>
<feature type="compositionally biased region" description="Low complexity" evidence="1">
    <location>
        <begin position="70"/>
        <end position="81"/>
    </location>
</feature>
<gene>
    <name evidence="2" type="ORF">O3P69_004962</name>
</gene>
<dbReference type="AlphaFoldDB" id="A0AAW0UCU6"/>
<dbReference type="EMBL" id="JARAKH010000015">
    <property type="protein sequence ID" value="KAK8396645.1"/>
    <property type="molecule type" value="Genomic_DNA"/>
</dbReference>
<proteinExistence type="predicted"/>
<dbReference type="Proteomes" id="UP001487740">
    <property type="component" value="Unassembled WGS sequence"/>
</dbReference>